<dbReference type="EMBL" id="BARU01043844">
    <property type="protein sequence ID" value="GAH85691.1"/>
    <property type="molecule type" value="Genomic_DNA"/>
</dbReference>
<feature type="non-terminal residue" evidence="1">
    <location>
        <position position="1"/>
    </location>
</feature>
<evidence type="ECO:0000313" key="1">
    <source>
        <dbReference type="EMBL" id="GAH85691.1"/>
    </source>
</evidence>
<sequence>ITQEMKKKQAEITITGKTFDEVWKATTRTLISLKFQIKESDKDGGSIFAQKRPNIFYEDGDVVTAWNIMIESDEEEIIVFCVYNVSSDNPFSKGKKAFKKFHKKLKERLSN</sequence>
<proteinExistence type="predicted"/>
<organism evidence="1">
    <name type="scientific">marine sediment metagenome</name>
    <dbReference type="NCBI Taxonomy" id="412755"/>
    <lineage>
        <taxon>unclassified sequences</taxon>
        <taxon>metagenomes</taxon>
        <taxon>ecological metagenomes</taxon>
    </lineage>
</organism>
<reference evidence="1" key="1">
    <citation type="journal article" date="2014" name="Front. Microbiol.">
        <title>High frequency of phylogenetically diverse reductive dehalogenase-homologous genes in deep subseafloor sedimentary metagenomes.</title>
        <authorList>
            <person name="Kawai M."/>
            <person name="Futagami T."/>
            <person name="Toyoda A."/>
            <person name="Takaki Y."/>
            <person name="Nishi S."/>
            <person name="Hori S."/>
            <person name="Arai W."/>
            <person name="Tsubouchi T."/>
            <person name="Morono Y."/>
            <person name="Uchiyama I."/>
            <person name="Ito T."/>
            <person name="Fujiyama A."/>
            <person name="Inagaki F."/>
            <person name="Takami H."/>
        </authorList>
    </citation>
    <scope>NUCLEOTIDE SEQUENCE</scope>
    <source>
        <strain evidence="1">Expedition CK06-06</strain>
    </source>
</reference>
<accession>X1ITB5</accession>
<protein>
    <submittedName>
        <fullName evidence="1">Uncharacterized protein</fullName>
    </submittedName>
</protein>
<dbReference type="AlphaFoldDB" id="X1ITB5"/>
<gene>
    <name evidence="1" type="ORF">S03H2_67047</name>
</gene>
<name>X1ITB5_9ZZZZ</name>
<comment type="caution">
    <text evidence="1">The sequence shown here is derived from an EMBL/GenBank/DDBJ whole genome shotgun (WGS) entry which is preliminary data.</text>
</comment>